<feature type="domain" description="HTH luxR-type" evidence="2">
    <location>
        <begin position="876"/>
        <end position="941"/>
    </location>
</feature>
<dbReference type="Proteomes" id="UP000009036">
    <property type="component" value="Chromosome"/>
</dbReference>
<dbReference type="PRINTS" id="PR00038">
    <property type="entry name" value="HTHLUXR"/>
</dbReference>
<accession>A0A8B1NMA5</accession>
<dbReference type="InterPro" id="IPR041664">
    <property type="entry name" value="AAA_16"/>
</dbReference>
<dbReference type="PROSITE" id="PS00622">
    <property type="entry name" value="HTH_LUXR_1"/>
    <property type="match status" value="1"/>
</dbReference>
<dbReference type="SUPFAM" id="SSF52540">
    <property type="entry name" value="P-loop containing nucleoside triphosphate hydrolases"/>
    <property type="match status" value="1"/>
</dbReference>
<reference evidence="3" key="1">
    <citation type="journal article" date="2012" name="J. Bacteriol.">
        <title>Genome Sequence of Streptomyces auratus Strain AGR0001, a Phoslactomycin-Producing Actinomycete.</title>
        <authorList>
            <person name="Han X."/>
            <person name="Li M."/>
            <person name="Ding Z."/>
            <person name="Zhao J."/>
            <person name="Ji K."/>
            <person name="Wen M."/>
            <person name="Lu T."/>
        </authorList>
    </citation>
    <scope>NUCLEOTIDE SEQUENCE</scope>
    <source>
        <strain evidence="3">AGR0001</strain>
    </source>
</reference>
<dbReference type="AlphaFoldDB" id="A0A8B1NMA5"/>
<organism evidence="3 4">
    <name type="scientific">Streptomyces auratus AGR0001</name>
    <dbReference type="NCBI Taxonomy" id="1160718"/>
    <lineage>
        <taxon>Bacteria</taxon>
        <taxon>Bacillati</taxon>
        <taxon>Actinomycetota</taxon>
        <taxon>Actinomycetes</taxon>
        <taxon>Kitasatosporales</taxon>
        <taxon>Streptomycetaceae</taxon>
        <taxon>Streptomyces</taxon>
    </lineage>
</organism>
<evidence type="ECO:0000256" key="1">
    <source>
        <dbReference type="SAM" id="MobiDB-lite"/>
    </source>
</evidence>
<dbReference type="SMART" id="SM00421">
    <property type="entry name" value="HTH_LUXR"/>
    <property type="match status" value="1"/>
</dbReference>
<dbReference type="InterPro" id="IPR027417">
    <property type="entry name" value="P-loop_NTPase"/>
</dbReference>
<feature type="compositionally biased region" description="Gly residues" evidence="1">
    <location>
        <begin position="957"/>
        <end position="968"/>
    </location>
</feature>
<dbReference type="InterPro" id="IPR036388">
    <property type="entry name" value="WH-like_DNA-bd_sf"/>
</dbReference>
<dbReference type="Gene3D" id="1.10.10.10">
    <property type="entry name" value="Winged helix-like DNA-binding domain superfamily/Winged helix DNA-binding domain"/>
    <property type="match status" value="1"/>
</dbReference>
<dbReference type="SUPFAM" id="SSF46894">
    <property type="entry name" value="C-terminal effector domain of the bipartite response regulators"/>
    <property type="match status" value="1"/>
</dbReference>
<dbReference type="EMBL" id="CP072931">
    <property type="protein sequence ID" value="QTZ95459.1"/>
    <property type="molecule type" value="Genomic_DNA"/>
</dbReference>
<name>A0A8B1NMA5_9ACTN</name>
<reference evidence="3" key="2">
    <citation type="submission" date="2021-04" db="EMBL/GenBank/DDBJ databases">
        <authorList>
            <person name="Wen M.-L."/>
            <person name="Han X.-L."/>
            <person name="Xiong J."/>
        </authorList>
    </citation>
    <scope>NUCLEOTIDE SEQUENCE</scope>
    <source>
        <strain evidence="3">AGR0001</strain>
    </source>
</reference>
<evidence type="ECO:0000313" key="3">
    <source>
        <dbReference type="EMBL" id="QTZ95459.1"/>
    </source>
</evidence>
<dbReference type="PROSITE" id="PS50043">
    <property type="entry name" value="HTH_LUXR_2"/>
    <property type="match status" value="1"/>
</dbReference>
<dbReference type="InterPro" id="IPR000792">
    <property type="entry name" value="Tscrpt_reg_LuxR_C"/>
</dbReference>
<keyword evidence="4" id="KW-1185">Reference proteome</keyword>
<dbReference type="InterPro" id="IPR016032">
    <property type="entry name" value="Sig_transdc_resp-reg_C-effctor"/>
</dbReference>
<evidence type="ECO:0000259" key="2">
    <source>
        <dbReference type="PROSITE" id="PS50043"/>
    </source>
</evidence>
<protein>
    <submittedName>
        <fullName evidence="3">AAA family ATPase</fullName>
    </submittedName>
</protein>
<proteinExistence type="predicted"/>
<evidence type="ECO:0000313" key="4">
    <source>
        <dbReference type="Proteomes" id="UP000009036"/>
    </source>
</evidence>
<dbReference type="GO" id="GO:0003677">
    <property type="term" value="F:DNA binding"/>
    <property type="evidence" value="ECO:0007669"/>
    <property type="project" value="InterPro"/>
</dbReference>
<dbReference type="Pfam" id="PF13191">
    <property type="entry name" value="AAA_16"/>
    <property type="match status" value="1"/>
</dbReference>
<sequence>MAVSRDDVTISGRAPVDVGRPRVRSPVERRASLVGRDHQVGVVADALRPAGTARTLLVTGEAGAGKTAVLDEARYAVVQEGAKVLRLSWETATGPTGAATLADAVCGVLAEIQHARLPAHITAVRRAQSRSGDGGELTLLSTLGETLADAACHVPFALVLDGVERMHPATASALQLMLRVFRPAGLPVVMAGRPVPRGPAGAPDLATAADRVLDLPPLRPEDVGELVGQRLGRPAEPALLAAVRRSVGPLAGNPAAVLSVLTALDEDDGLVDLDGRACLAGTEDDLRLTVDAEPLRRVTADGTDAAVALAGLLHRAELRLEDLHRLIPACAVLAADLGRTVDRLVRERVLTIDGDGRLAFAVPALAAALRTLPPCRDVRSMHAAVVQTVAERLGPAATGACHPLLADHVAAAGPALNDGVAVPLLLAAAAKDARSYHPRAARAYLSVLRRLPPNYPATLGVLREAAELGLWCGDHAHVLGLGEPILTSLRDPGPTDGGGLEFATHAWGLSALHEHRSPYDDGAVAREVFARMPRAAMLAALGGRYGIGPLTPWPSSAEPAPDSGRLHDGHGPLPSWAELRTLAAAVGGHEELARAVHGLQREEVCEAAIGRLRDAAAYGDLAGALESVLGERYVRAGHSAAGRYHAMVRDYLAGRWDDALSAARGIERRSRACGGPGTGQLARALAAEIHCFRGDLVRARKWLDLIPGTVVHPLVARARLGVRYWSGQQDAALEEAWHDVRRARDSGLLAGTERVLMRILEFAEETRPRQARQALEQLAALHAEADTAMTREALLVGRGVLDRDADGAHDAYRSAERRGDRHMMLYCCQILADVGDDPQPWLAEAARHMHALSVGRPGRARLGRSAQRRNVPLPRGRSAREGLSEADVQLIRMVGDGGTNRQIAARLACSEKTVEQRLARLFQRTGRRSRVELVAAWLDGSLAGLGPVPDVPPGGAPGPGAGSGPAGG</sequence>
<dbReference type="CDD" id="cd06170">
    <property type="entry name" value="LuxR_C_like"/>
    <property type="match status" value="1"/>
</dbReference>
<gene>
    <name evidence="3" type="ORF">SU9_031685</name>
</gene>
<feature type="region of interest" description="Disordered" evidence="1">
    <location>
        <begin position="948"/>
        <end position="968"/>
    </location>
</feature>
<dbReference type="GO" id="GO:0006355">
    <property type="term" value="P:regulation of DNA-templated transcription"/>
    <property type="evidence" value="ECO:0007669"/>
    <property type="project" value="InterPro"/>
</dbReference>
<dbReference type="Pfam" id="PF00196">
    <property type="entry name" value="GerE"/>
    <property type="match status" value="1"/>
</dbReference>
<dbReference type="KEGG" id="sauh:SU9_031685"/>